<dbReference type="GO" id="GO:0008757">
    <property type="term" value="F:S-adenosylmethionine-dependent methyltransferase activity"/>
    <property type="evidence" value="ECO:0007669"/>
    <property type="project" value="TreeGrafter"/>
</dbReference>
<dbReference type="RefSeq" id="WP_330481995.1">
    <property type="nucleotide sequence ID" value="NZ_JAZBJZ010000005.1"/>
</dbReference>
<dbReference type="InterPro" id="IPR029063">
    <property type="entry name" value="SAM-dependent_MTases_sf"/>
</dbReference>
<evidence type="ECO:0000313" key="5">
    <source>
        <dbReference type="Proteomes" id="UP001333818"/>
    </source>
</evidence>
<evidence type="ECO:0000313" key="4">
    <source>
        <dbReference type="EMBL" id="MEE3715571.1"/>
    </source>
</evidence>
<evidence type="ECO:0000256" key="3">
    <source>
        <dbReference type="ARBA" id="ARBA00022691"/>
    </source>
</evidence>
<accession>A0AAW9PTD3</accession>
<dbReference type="Proteomes" id="UP001333818">
    <property type="component" value="Unassembled WGS sequence"/>
</dbReference>
<keyword evidence="2 4" id="KW-0808">Transferase</keyword>
<dbReference type="InterPro" id="IPR002935">
    <property type="entry name" value="SAM_O-MeTrfase"/>
</dbReference>
<organism evidence="4 5">
    <name type="scientific">Tumidithrix elongata BACA0141</name>
    <dbReference type="NCBI Taxonomy" id="2716417"/>
    <lineage>
        <taxon>Bacteria</taxon>
        <taxon>Bacillati</taxon>
        <taxon>Cyanobacteriota</taxon>
        <taxon>Cyanophyceae</taxon>
        <taxon>Pseudanabaenales</taxon>
        <taxon>Pseudanabaenaceae</taxon>
        <taxon>Tumidithrix</taxon>
        <taxon>Tumidithrix elongata</taxon>
    </lineage>
</organism>
<keyword evidence="3" id="KW-0949">S-adenosyl-L-methionine</keyword>
<comment type="caution">
    <text evidence="4">The sequence shown here is derived from an EMBL/GenBank/DDBJ whole genome shotgun (WGS) entry which is preliminary data.</text>
</comment>
<proteinExistence type="predicted"/>
<evidence type="ECO:0000256" key="1">
    <source>
        <dbReference type="ARBA" id="ARBA00022603"/>
    </source>
</evidence>
<name>A0AAW9PTD3_9CYAN</name>
<evidence type="ECO:0000256" key="2">
    <source>
        <dbReference type="ARBA" id="ARBA00022679"/>
    </source>
</evidence>
<dbReference type="GO" id="GO:0008171">
    <property type="term" value="F:O-methyltransferase activity"/>
    <property type="evidence" value="ECO:0007669"/>
    <property type="project" value="InterPro"/>
</dbReference>
<dbReference type="EC" id="2.1.1.-" evidence="4"/>
<dbReference type="Gene3D" id="3.40.50.150">
    <property type="entry name" value="Vaccinia Virus protein VP39"/>
    <property type="match status" value="1"/>
</dbReference>
<keyword evidence="1 4" id="KW-0489">Methyltransferase</keyword>
<dbReference type="PANTHER" id="PTHR10509:SF14">
    <property type="entry name" value="CAFFEOYL-COA O-METHYLTRANSFERASE 3-RELATED"/>
    <property type="match status" value="1"/>
</dbReference>
<sequence>MKFTALNEQLYRYLLSVSLREPDLLKQLRDETANHALVNMQIAPEQGQFMALLVQLMGAQKTLEVGVFTGYSSLAVALALPETEKVIACDISEEYTAIARRYWEKAGVNHKIDLHIAPALQTLDRLLAEGQAHSFDFAFIDADKENYDGYYERSLQLVRPGGLIAIDNVLWNGKVLHPQTQDADTLAIHALNQKLHQDPRITLSLLAISDGLTLALKR</sequence>
<dbReference type="GO" id="GO:0032259">
    <property type="term" value="P:methylation"/>
    <property type="evidence" value="ECO:0007669"/>
    <property type="project" value="UniProtKB-KW"/>
</dbReference>
<reference evidence="4" key="1">
    <citation type="submission" date="2024-01" db="EMBL/GenBank/DDBJ databases">
        <title>Bank of Algae and Cyanobacteria of the Azores (BACA) strain genomes.</title>
        <authorList>
            <person name="Luz R."/>
            <person name="Cordeiro R."/>
            <person name="Fonseca A."/>
            <person name="Goncalves V."/>
        </authorList>
    </citation>
    <scope>NUCLEOTIDE SEQUENCE</scope>
    <source>
        <strain evidence="4">BACA0141</strain>
    </source>
</reference>
<protein>
    <submittedName>
        <fullName evidence="4">Class I SAM-dependent methyltransferase</fullName>
        <ecNumber evidence="4">2.1.1.-</ecNumber>
    </submittedName>
</protein>
<dbReference type="PANTHER" id="PTHR10509">
    <property type="entry name" value="O-METHYLTRANSFERASE-RELATED"/>
    <property type="match status" value="1"/>
</dbReference>
<dbReference type="PROSITE" id="PS51682">
    <property type="entry name" value="SAM_OMT_I"/>
    <property type="match status" value="1"/>
</dbReference>
<keyword evidence="5" id="KW-1185">Reference proteome</keyword>
<dbReference type="InterPro" id="IPR050362">
    <property type="entry name" value="Cation-dep_OMT"/>
</dbReference>
<gene>
    <name evidence="4" type="ORF">V2H45_02295</name>
</gene>
<dbReference type="CDD" id="cd02440">
    <property type="entry name" value="AdoMet_MTases"/>
    <property type="match status" value="1"/>
</dbReference>
<dbReference type="SUPFAM" id="SSF53335">
    <property type="entry name" value="S-adenosyl-L-methionine-dependent methyltransferases"/>
    <property type="match status" value="1"/>
</dbReference>
<dbReference type="Pfam" id="PF01596">
    <property type="entry name" value="Methyltransf_3"/>
    <property type="match status" value="1"/>
</dbReference>
<dbReference type="EMBL" id="JAZBJZ010000005">
    <property type="protein sequence ID" value="MEE3715571.1"/>
    <property type="molecule type" value="Genomic_DNA"/>
</dbReference>
<dbReference type="AlphaFoldDB" id="A0AAW9PTD3"/>